<dbReference type="PANTHER" id="PTHR46312">
    <property type="entry name" value="NACHT DOMAIN-CONTAINING PROTEIN"/>
    <property type="match status" value="1"/>
</dbReference>
<name>A0AA38R614_9PEZI</name>
<dbReference type="PANTHER" id="PTHR46312:SF2">
    <property type="entry name" value="NUCLEOTIDE-BINDING OLIGOMERIZATION DOMAIN-CONTAINING PROTEIN 2-LIKE"/>
    <property type="match status" value="1"/>
</dbReference>
<evidence type="ECO:0000259" key="2">
    <source>
        <dbReference type="Pfam" id="PF05729"/>
    </source>
</evidence>
<evidence type="ECO:0008006" key="6">
    <source>
        <dbReference type="Google" id="ProtNLM"/>
    </source>
</evidence>
<sequence length="240" mass="27877">MGKTTLCKKIVYDFVHHGVWRHLFDRVLCVPLRGLKGWGNSPYNFETLSRLEFFNESKDAKERESLAHAFCGALEDEYARALFILDGLDEVSQEWDSDTHPYGFLRTLLNEKDVIITSRPLAELPYGVNPVDLELETVEFHPKQISDYLKATFRDTEKIDKIQSFLRDHPLMQDLMRIPIQLDALCYIWRQDINTKFDTDELEIDSRDDYGRTPLSYAASYGYEAVIKLLLAIACCLVRK</sequence>
<evidence type="ECO:0000313" key="4">
    <source>
        <dbReference type="EMBL" id="KAJ9130069.1"/>
    </source>
</evidence>
<evidence type="ECO:0000313" key="5">
    <source>
        <dbReference type="Proteomes" id="UP001174694"/>
    </source>
</evidence>
<gene>
    <name evidence="4" type="ORF">NKR23_g12364</name>
</gene>
<keyword evidence="5" id="KW-1185">Reference proteome</keyword>
<dbReference type="InterPro" id="IPR055496">
    <property type="entry name" value="DUF7068"/>
</dbReference>
<dbReference type="Gene3D" id="1.25.40.20">
    <property type="entry name" value="Ankyrin repeat-containing domain"/>
    <property type="match status" value="1"/>
</dbReference>
<feature type="repeat" description="ANK" evidence="1">
    <location>
        <begin position="210"/>
        <end position="231"/>
    </location>
</feature>
<feature type="domain" description="NACHT" evidence="2">
    <location>
        <begin position="1"/>
        <end position="155"/>
    </location>
</feature>
<evidence type="ECO:0000256" key="1">
    <source>
        <dbReference type="PROSITE-ProRule" id="PRU00023"/>
    </source>
</evidence>
<dbReference type="Pfam" id="PF00023">
    <property type="entry name" value="Ank"/>
    <property type="match status" value="1"/>
</dbReference>
<dbReference type="SUPFAM" id="SSF48403">
    <property type="entry name" value="Ankyrin repeat"/>
    <property type="match status" value="1"/>
</dbReference>
<proteinExistence type="predicted"/>
<dbReference type="Proteomes" id="UP001174694">
    <property type="component" value="Unassembled WGS sequence"/>
</dbReference>
<dbReference type="EMBL" id="JANBVO010000110">
    <property type="protein sequence ID" value="KAJ9130069.1"/>
    <property type="molecule type" value="Genomic_DNA"/>
</dbReference>
<dbReference type="InterPro" id="IPR007111">
    <property type="entry name" value="NACHT_NTPase"/>
</dbReference>
<keyword evidence="1" id="KW-0040">ANK repeat</keyword>
<dbReference type="AlphaFoldDB" id="A0AA38R614"/>
<dbReference type="InterPro" id="IPR036770">
    <property type="entry name" value="Ankyrin_rpt-contain_sf"/>
</dbReference>
<dbReference type="InterPro" id="IPR002110">
    <property type="entry name" value="Ankyrin_rpt"/>
</dbReference>
<dbReference type="InterPro" id="IPR027417">
    <property type="entry name" value="P-loop_NTPase"/>
</dbReference>
<accession>A0AA38R614</accession>
<evidence type="ECO:0000259" key="3">
    <source>
        <dbReference type="Pfam" id="PF23238"/>
    </source>
</evidence>
<comment type="caution">
    <text evidence="4">The sequence shown here is derived from an EMBL/GenBank/DDBJ whole genome shotgun (WGS) entry which is preliminary data.</text>
</comment>
<protein>
    <recommendedName>
        <fullName evidence="6">NACHT domain-containing protein</fullName>
    </recommendedName>
</protein>
<dbReference type="PROSITE" id="PS50088">
    <property type="entry name" value="ANK_REPEAT"/>
    <property type="match status" value="1"/>
</dbReference>
<reference evidence="4" key="1">
    <citation type="submission" date="2022-07" db="EMBL/GenBank/DDBJ databases">
        <title>Fungi with potential for degradation of polypropylene.</title>
        <authorList>
            <person name="Gostincar C."/>
        </authorList>
    </citation>
    <scope>NUCLEOTIDE SEQUENCE</scope>
    <source>
        <strain evidence="4">EXF-13308</strain>
    </source>
</reference>
<dbReference type="Gene3D" id="3.40.50.300">
    <property type="entry name" value="P-loop containing nucleotide triphosphate hydrolases"/>
    <property type="match status" value="1"/>
</dbReference>
<dbReference type="Pfam" id="PF23238">
    <property type="entry name" value="DUF7068"/>
    <property type="match status" value="1"/>
</dbReference>
<feature type="domain" description="DUF7068" evidence="3">
    <location>
        <begin position="157"/>
        <end position="193"/>
    </location>
</feature>
<dbReference type="PROSITE" id="PS50297">
    <property type="entry name" value="ANK_REP_REGION"/>
    <property type="match status" value="1"/>
</dbReference>
<organism evidence="4 5">
    <name type="scientific">Pleurostoma richardsiae</name>
    <dbReference type="NCBI Taxonomy" id="41990"/>
    <lineage>
        <taxon>Eukaryota</taxon>
        <taxon>Fungi</taxon>
        <taxon>Dikarya</taxon>
        <taxon>Ascomycota</taxon>
        <taxon>Pezizomycotina</taxon>
        <taxon>Sordariomycetes</taxon>
        <taxon>Sordariomycetidae</taxon>
        <taxon>Calosphaeriales</taxon>
        <taxon>Pleurostomataceae</taxon>
        <taxon>Pleurostoma</taxon>
    </lineage>
</organism>
<dbReference type="Pfam" id="PF05729">
    <property type="entry name" value="NACHT"/>
    <property type="match status" value="1"/>
</dbReference>